<gene>
    <name evidence="1" type="ORF">BW732_10515</name>
</gene>
<name>A0A1Q2D8C5_9ENTE</name>
<dbReference type="KEGG" id="vpi:BW732_10515"/>
<protein>
    <submittedName>
        <fullName evidence="1">Uncharacterized protein</fullName>
    </submittedName>
</protein>
<dbReference type="EMBL" id="CP019609">
    <property type="protein sequence ID" value="AQP54590.1"/>
    <property type="molecule type" value="Genomic_DNA"/>
</dbReference>
<dbReference type="AlphaFoldDB" id="A0A1Q2D8C5"/>
<proteinExistence type="predicted"/>
<dbReference type="Proteomes" id="UP000188246">
    <property type="component" value="Chromosome"/>
</dbReference>
<dbReference type="OrthoDB" id="2296467at2"/>
<evidence type="ECO:0000313" key="2">
    <source>
        <dbReference type="Proteomes" id="UP000188246"/>
    </source>
</evidence>
<dbReference type="RefSeq" id="WP_077276678.1">
    <property type="nucleotide sequence ID" value="NZ_CP019609.1"/>
</dbReference>
<dbReference type="STRING" id="633807.BW732_10515"/>
<sequence length="119" mass="13698">MSEKEKIYYLKKLVTILKKEKKYLLNNTSEKVIDCVAQKEELAEIIQTFTHVESEQARELIRQIKELQDINLMLTKQAISYNNVFLSAVVKGAKKASSTYAPNGEMAVQTDVRLIEELF</sequence>
<reference evidence="1 2" key="1">
    <citation type="journal article" date="2010" name="Int. J. Syst. Evol. Microbiol.">
        <title>Vagococcus penaei sp. nov., isolated from spoilage microbiota of cooked shrimp (Penaeus vannamei).</title>
        <authorList>
            <person name="Jaffres E."/>
            <person name="Prevost H."/>
            <person name="Rossero A."/>
            <person name="Joffraud J.J."/>
            <person name="Dousset X."/>
        </authorList>
    </citation>
    <scope>NUCLEOTIDE SEQUENCE [LARGE SCALE GENOMIC DNA]</scope>
    <source>
        <strain evidence="1 2">CD276</strain>
    </source>
</reference>
<keyword evidence="2" id="KW-1185">Reference proteome</keyword>
<evidence type="ECO:0000313" key="1">
    <source>
        <dbReference type="EMBL" id="AQP54590.1"/>
    </source>
</evidence>
<accession>A0A1Q2D8C5</accession>
<organism evidence="1 2">
    <name type="scientific">Vagococcus penaei</name>
    <dbReference type="NCBI Taxonomy" id="633807"/>
    <lineage>
        <taxon>Bacteria</taxon>
        <taxon>Bacillati</taxon>
        <taxon>Bacillota</taxon>
        <taxon>Bacilli</taxon>
        <taxon>Lactobacillales</taxon>
        <taxon>Enterococcaceae</taxon>
        <taxon>Vagococcus</taxon>
    </lineage>
</organism>